<accession>X1ES80</accession>
<organism evidence="1">
    <name type="scientific">marine sediment metagenome</name>
    <dbReference type="NCBI Taxonomy" id="412755"/>
    <lineage>
        <taxon>unclassified sequences</taxon>
        <taxon>metagenomes</taxon>
        <taxon>ecological metagenomes</taxon>
    </lineage>
</organism>
<name>X1ES80_9ZZZZ</name>
<protein>
    <submittedName>
        <fullName evidence="1">Uncharacterized protein</fullName>
    </submittedName>
</protein>
<proteinExistence type="predicted"/>
<evidence type="ECO:0000313" key="1">
    <source>
        <dbReference type="EMBL" id="GAH23175.1"/>
    </source>
</evidence>
<dbReference type="AlphaFoldDB" id="X1ES80"/>
<reference evidence="1" key="1">
    <citation type="journal article" date="2014" name="Front. Microbiol.">
        <title>High frequency of phylogenetically diverse reductive dehalogenase-homologous genes in deep subseafloor sedimentary metagenomes.</title>
        <authorList>
            <person name="Kawai M."/>
            <person name="Futagami T."/>
            <person name="Toyoda A."/>
            <person name="Takaki Y."/>
            <person name="Nishi S."/>
            <person name="Hori S."/>
            <person name="Arai W."/>
            <person name="Tsubouchi T."/>
            <person name="Morono Y."/>
            <person name="Uchiyama I."/>
            <person name="Ito T."/>
            <person name="Fujiyama A."/>
            <person name="Inagaki F."/>
            <person name="Takami H."/>
        </authorList>
    </citation>
    <scope>NUCLEOTIDE SEQUENCE</scope>
    <source>
        <strain evidence="1">Expedition CK06-06</strain>
    </source>
</reference>
<dbReference type="EMBL" id="BARU01000637">
    <property type="protein sequence ID" value="GAH23175.1"/>
    <property type="molecule type" value="Genomic_DNA"/>
</dbReference>
<sequence>MKAIIFDFGLTLVHSERWFDIEIETLIEDSLDIIEKSGIIKLSKEELVMARNFYLELREKAREIYIMCFMSQKRVNNKSNELKKS</sequence>
<gene>
    <name evidence="1" type="ORF">S03H2_02010</name>
</gene>
<comment type="caution">
    <text evidence="1">The sequence shown here is derived from an EMBL/GenBank/DDBJ whole genome shotgun (WGS) entry which is preliminary data.</text>
</comment>